<dbReference type="EMBL" id="CAJNXB010003637">
    <property type="protein sequence ID" value="CAF3327688.1"/>
    <property type="molecule type" value="Genomic_DNA"/>
</dbReference>
<dbReference type="SUPFAM" id="SSF47473">
    <property type="entry name" value="EF-hand"/>
    <property type="match status" value="1"/>
</dbReference>
<evidence type="ECO:0000256" key="3">
    <source>
        <dbReference type="ARBA" id="ARBA00022723"/>
    </source>
</evidence>
<dbReference type="EMBL" id="CAJNXB010003637">
    <property type="protein sequence ID" value="CAF3327727.1"/>
    <property type="molecule type" value="Genomic_DNA"/>
</dbReference>
<reference evidence="11" key="1">
    <citation type="submission" date="2021-02" db="EMBL/GenBank/DDBJ databases">
        <authorList>
            <person name="Nowell W R."/>
        </authorList>
    </citation>
    <scope>NUCLEOTIDE SEQUENCE</scope>
</reference>
<dbReference type="InterPro" id="IPR011992">
    <property type="entry name" value="EF-hand-dom_pair"/>
</dbReference>
<evidence type="ECO:0000259" key="10">
    <source>
        <dbReference type="PROSITE" id="PS50222"/>
    </source>
</evidence>
<keyword evidence="3" id="KW-0479">Metal-binding</keyword>
<dbReference type="CDD" id="cd01011">
    <property type="entry name" value="nicotinamidase"/>
    <property type="match status" value="1"/>
</dbReference>
<dbReference type="EMBL" id="CAJNYT010004690">
    <property type="protein sequence ID" value="CAF3682259.1"/>
    <property type="molecule type" value="Genomic_DNA"/>
</dbReference>
<feature type="domain" description="EF-hand" evidence="10">
    <location>
        <begin position="68"/>
        <end position="103"/>
    </location>
</feature>
<dbReference type="EC" id="3.5.1.19" evidence="7"/>
<evidence type="ECO:0000256" key="9">
    <source>
        <dbReference type="SAM" id="MobiDB-lite"/>
    </source>
</evidence>
<dbReference type="InterPro" id="IPR000868">
    <property type="entry name" value="Isochorismatase-like_dom"/>
</dbReference>
<evidence type="ECO:0000256" key="1">
    <source>
        <dbReference type="ARBA" id="ARBA00006336"/>
    </source>
</evidence>
<evidence type="ECO:0000313" key="12">
    <source>
        <dbReference type="EMBL" id="CAF3327688.1"/>
    </source>
</evidence>
<dbReference type="PROSITE" id="PS00018">
    <property type="entry name" value="EF_HAND_1"/>
    <property type="match status" value="1"/>
</dbReference>
<evidence type="ECO:0000256" key="6">
    <source>
        <dbReference type="ARBA" id="ARBA00037900"/>
    </source>
</evidence>
<comment type="pathway">
    <text evidence="6">Cofactor biosynthesis; nicotinate biosynthesis; nicotinate from nicotinamide: step 1/1.</text>
</comment>
<keyword evidence="2" id="KW-0662">Pyridine nucleotide biosynthesis</keyword>
<feature type="domain" description="EF-hand" evidence="10">
    <location>
        <begin position="26"/>
        <end position="61"/>
    </location>
</feature>
<accession>A0A817RN21</accession>
<organism evidence="11 15">
    <name type="scientific">Rotaria socialis</name>
    <dbReference type="NCBI Taxonomy" id="392032"/>
    <lineage>
        <taxon>Eukaryota</taxon>
        <taxon>Metazoa</taxon>
        <taxon>Spiralia</taxon>
        <taxon>Gnathifera</taxon>
        <taxon>Rotifera</taxon>
        <taxon>Eurotatoria</taxon>
        <taxon>Bdelloidea</taxon>
        <taxon>Philodinida</taxon>
        <taxon>Philodinidae</taxon>
        <taxon>Rotaria</taxon>
    </lineage>
</organism>
<dbReference type="InterPro" id="IPR002048">
    <property type="entry name" value="EF_hand_dom"/>
</dbReference>
<evidence type="ECO:0000313" key="13">
    <source>
        <dbReference type="EMBL" id="CAF3327727.1"/>
    </source>
</evidence>
<dbReference type="Gene3D" id="1.10.238.10">
    <property type="entry name" value="EF-hand"/>
    <property type="match status" value="1"/>
</dbReference>
<comment type="caution">
    <text evidence="11">The sequence shown here is derived from an EMBL/GenBank/DDBJ whole genome shotgun (WGS) entry which is preliminary data.</text>
</comment>
<evidence type="ECO:0000313" key="14">
    <source>
        <dbReference type="EMBL" id="CAF3682259.1"/>
    </source>
</evidence>
<dbReference type="Gene3D" id="3.40.50.850">
    <property type="entry name" value="Isochorismatase-like"/>
    <property type="match status" value="1"/>
</dbReference>
<dbReference type="InterPro" id="IPR018247">
    <property type="entry name" value="EF_Hand_1_Ca_BS"/>
</dbReference>
<feature type="region of interest" description="Disordered" evidence="9">
    <location>
        <begin position="1"/>
        <end position="22"/>
    </location>
</feature>
<dbReference type="AlphaFoldDB" id="A0A817RN21"/>
<evidence type="ECO:0000313" key="11">
    <source>
        <dbReference type="EMBL" id="CAF3256977.1"/>
    </source>
</evidence>
<dbReference type="InterPro" id="IPR052347">
    <property type="entry name" value="Isochorismatase_Nicotinamidase"/>
</dbReference>
<dbReference type="Proteomes" id="UP000663833">
    <property type="component" value="Unassembled WGS sequence"/>
</dbReference>
<evidence type="ECO:0000256" key="4">
    <source>
        <dbReference type="ARBA" id="ARBA00022801"/>
    </source>
</evidence>
<dbReference type="InterPro" id="IPR036380">
    <property type="entry name" value="Isochorismatase-like_sf"/>
</dbReference>
<evidence type="ECO:0000256" key="5">
    <source>
        <dbReference type="ARBA" id="ARBA00022837"/>
    </source>
</evidence>
<dbReference type="Proteomes" id="UP000663825">
    <property type="component" value="Unassembled WGS sequence"/>
</dbReference>
<dbReference type="PANTHER" id="PTHR11080:SF2">
    <property type="entry name" value="LD05707P"/>
    <property type="match status" value="1"/>
</dbReference>
<sequence>MGTKVSSMPPTPDDNDPFTSLRRSNFSDEEYENCFKYFDFQKQGFWNREDFRRFLNVLFSNKKRPYLMSNESIDEYFHETDFNRNQKIELDEFLQAWKRTIKYTVRPISALVIVDVQNDFISGSLALHSCPANHQGEEVVPIINQVIRNVNFDVVAYTYDWHPLNHISFYENRHMRKTSSDSCISAEKAHPLDTVVFVGAPNLAPKIEQVLWPAHCIQKTPGADLHPDLIRVDNAIHVYKGTNPEIDSYSAFWDNMKLSKTSLDAQLKERSVTDVYVVGLATDVCVSSTAMHAVEHNYRTVLIEDACRGVNEHVIELKRGELNKTGCIFVHSDAVPAMVAGEDRRPEIARVIFVENLKAIGRYHPR</sequence>
<proteinExistence type="inferred from homology"/>
<dbReference type="OrthoDB" id="167809at2759"/>
<dbReference type="PROSITE" id="PS50222">
    <property type="entry name" value="EF_HAND_2"/>
    <property type="match status" value="2"/>
</dbReference>
<keyword evidence="4" id="KW-0378">Hydrolase</keyword>
<dbReference type="GO" id="GO:0019363">
    <property type="term" value="P:pyridine nucleotide biosynthetic process"/>
    <property type="evidence" value="ECO:0007669"/>
    <property type="project" value="UniProtKB-KW"/>
</dbReference>
<dbReference type="SUPFAM" id="SSF52499">
    <property type="entry name" value="Isochorismatase-like hydrolases"/>
    <property type="match status" value="1"/>
</dbReference>
<name>A0A817RN21_9BILA</name>
<gene>
    <name evidence="14" type="ORF">GRG538_LOCUS27104</name>
    <name evidence="11" type="ORF">LUA448_LOCUS5166</name>
    <name evidence="12" type="ORF">TIS948_LOCUS20896</name>
    <name evidence="13" type="ORF">TIS948_LOCUS20901</name>
</gene>
<dbReference type="Pfam" id="PF13499">
    <property type="entry name" value="EF-hand_7"/>
    <property type="match status" value="1"/>
</dbReference>
<keyword evidence="5" id="KW-0106">Calcium</keyword>
<dbReference type="EMBL" id="CAJNYD010000423">
    <property type="protein sequence ID" value="CAF3256977.1"/>
    <property type="molecule type" value="Genomic_DNA"/>
</dbReference>
<dbReference type="GO" id="GO:0005509">
    <property type="term" value="F:calcium ion binding"/>
    <property type="evidence" value="ECO:0007669"/>
    <property type="project" value="InterPro"/>
</dbReference>
<evidence type="ECO:0000256" key="7">
    <source>
        <dbReference type="ARBA" id="ARBA00039017"/>
    </source>
</evidence>
<dbReference type="Proteomes" id="UP000663872">
    <property type="component" value="Unassembled WGS sequence"/>
</dbReference>
<evidence type="ECO:0000256" key="8">
    <source>
        <dbReference type="ARBA" id="ARBA00043224"/>
    </source>
</evidence>
<dbReference type="GO" id="GO:0008936">
    <property type="term" value="F:nicotinamidase activity"/>
    <property type="evidence" value="ECO:0007669"/>
    <property type="project" value="UniProtKB-EC"/>
</dbReference>
<dbReference type="PANTHER" id="PTHR11080">
    <property type="entry name" value="PYRAZINAMIDASE/NICOTINAMIDASE"/>
    <property type="match status" value="1"/>
</dbReference>
<protein>
    <recommendedName>
        <fullName evidence="7">nicotinamidase</fullName>
        <ecNumber evidence="7">3.5.1.19</ecNumber>
    </recommendedName>
    <alternativeName>
        <fullName evidence="8">Nicotinamide deamidase</fullName>
    </alternativeName>
</protein>
<evidence type="ECO:0000313" key="15">
    <source>
        <dbReference type="Proteomes" id="UP000663833"/>
    </source>
</evidence>
<evidence type="ECO:0000256" key="2">
    <source>
        <dbReference type="ARBA" id="ARBA00022642"/>
    </source>
</evidence>
<comment type="similarity">
    <text evidence="1">Belongs to the isochorismatase family.</text>
</comment>
<dbReference type="Pfam" id="PF00857">
    <property type="entry name" value="Isochorismatase"/>
    <property type="match status" value="1"/>
</dbReference>